<sequence length="310" mass="34286">MPLFSRMRKAKKAAEDHKQAKKAAKDHKKTTKVVEDHRKTPVQSKEPRPPPVPYKHIPTHAAQDALSATPARSPEESRALIAAARKRRDEMIAALPVTAIHPSANIERRLPARPVYRTKSDLSIDSVMQSHIPESPRSVLSTERQSVGRRPLHRLDAKSLENPYSFSQPRDAPSPPPRRSSYSGTIRPSITTARKNSPLPPLPADDESVDSSSSQKSTDTRTSSQASSVNTKRSRSSLGSGKLLMLSYASQKHEPIVEISLPYASDDQATIVPHRTPTWRYEDFGARRSGTSASATPSRRSSILSFFHRG</sequence>
<dbReference type="EMBL" id="ML996143">
    <property type="protein sequence ID" value="KAF2734760.1"/>
    <property type="molecule type" value="Genomic_DNA"/>
</dbReference>
<proteinExistence type="predicted"/>
<comment type="caution">
    <text evidence="2">The sequence shown here is derived from an EMBL/GenBank/DDBJ whole genome shotgun (WGS) entry which is preliminary data.</text>
</comment>
<feature type="region of interest" description="Disordered" evidence="1">
    <location>
        <begin position="128"/>
        <end position="238"/>
    </location>
</feature>
<feature type="compositionally biased region" description="Polar residues" evidence="1">
    <location>
        <begin position="184"/>
        <end position="195"/>
    </location>
</feature>
<evidence type="ECO:0000313" key="2">
    <source>
        <dbReference type="EMBL" id="KAF2734760.1"/>
    </source>
</evidence>
<gene>
    <name evidence="2" type="ORF">EJ04DRAFT_523323</name>
</gene>
<evidence type="ECO:0000313" key="3">
    <source>
        <dbReference type="Proteomes" id="UP000799444"/>
    </source>
</evidence>
<evidence type="ECO:0000256" key="1">
    <source>
        <dbReference type="SAM" id="MobiDB-lite"/>
    </source>
</evidence>
<accession>A0A9P4V3W9</accession>
<dbReference type="OrthoDB" id="5225441at2759"/>
<dbReference type="AlphaFoldDB" id="A0A9P4V3W9"/>
<name>A0A9P4V3W9_9PLEO</name>
<protein>
    <submittedName>
        <fullName evidence="2">Uncharacterized protein</fullName>
    </submittedName>
</protein>
<feature type="compositionally biased region" description="Basic residues" evidence="1">
    <location>
        <begin position="1"/>
        <end position="11"/>
    </location>
</feature>
<organism evidence="2 3">
    <name type="scientific">Polyplosphaeria fusca</name>
    <dbReference type="NCBI Taxonomy" id="682080"/>
    <lineage>
        <taxon>Eukaryota</taxon>
        <taxon>Fungi</taxon>
        <taxon>Dikarya</taxon>
        <taxon>Ascomycota</taxon>
        <taxon>Pezizomycotina</taxon>
        <taxon>Dothideomycetes</taxon>
        <taxon>Pleosporomycetidae</taxon>
        <taxon>Pleosporales</taxon>
        <taxon>Tetraplosphaeriaceae</taxon>
        <taxon>Polyplosphaeria</taxon>
    </lineage>
</organism>
<keyword evidence="3" id="KW-1185">Reference proteome</keyword>
<feature type="compositionally biased region" description="Low complexity" evidence="1">
    <location>
        <begin position="210"/>
        <end position="224"/>
    </location>
</feature>
<dbReference type="Proteomes" id="UP000799444">
    <property type="component" value="Unassembled WGS sequence"/>
</dbReference>
<feature type="region of interest" description="Disordered" evidence="1">
    <location>
        <begin position="1"/>
        <end position="77"/>
    </location>
</feature>
<feature type="compositionally biased region" description="Basic residues" evidence="1">
    <location>
        <begin position="19"/>
        <end position="31"/>
    </location>
</feature>
<reference evidence="2" key="1">
    <citation type="journal article" date="2020" name="Stud. Mycol.">
        <title>101 Dothideomycetes genomes: a test case for predicting lifestyles and emergence of pathogens.</title>
        <authorList>
            <person name="Haridas S."/>
            <person name="Albert R."/>
            <person name="Binder M."/>
            <person name="Bloem J."/>
            <person name="Labutti K."/>
            <person name="Salamov A."/>
            <person name="Andreopoulos B."/>
            <person name="Baker S."/>
            <person name="Barry K."/>
            <person name="Bills G."/>
            <person name="Bluhm B."/>
            <person name="Cannon C."/>
            <person name="Castanera R."/>
            <person name="Culley D."/>
            <person name="Daum C."/>
            <person name="Ezra D."/>
            <person name="Gonzalez J."/>
            <person name="Henrissat B."/>
            <person name="Kuo A."/>
            <person name="Liang C."/>
            <person name="Lipzen A."/>
            <person name="Lutzoni F."/>
            <person name="Magnuson J."/>
            <person name="Mondo S."/>
            <person name="Nolan M."/>
            <person name="Ohm R."/>
            <person name="Pangilinan J."/>
            <person name="Park H.-J."/>
            <person name="Ramirez L."/>
            <person name="Alfaro M."/>
            <person name="Sun H."/>
            <person name="Tritt A."/>
            <person name="Yoshinaga Y."/>
            <person name="Zwiers L.-H."/>
            <person name="Turgeon B."/>
            <person name="Goodwin S."/>
            <person name="Spatafora J."/>
            <person name="Crous P."/>
            <person name="Grigoriev I."/>
        </authorList>
    </citation>
    <scope>NUCLEOTIDE SEQUENCE</scope>
    <source>
        <strain evidence="2">CBS 125425</strain>
    </source>
</reference>